<dbReference type="Pfam" id="PF01370">
    <property type="entry name" value="Epimerase"/>
    <property type="match status" value="1"/>
</dbReference>
<dbReference type="PANTHER" id="PTHR43238:SF1">
    <property type="entry name" value="GDP-L-FUCOSE SYNTHASE"/>
    <property type="match status" value="1"/>
</dbReference>
<protein>
    <submittedName>
        <fullName evidence="2">NAD-dependent epimerase/dehydratase family protein</fullName>
    </submittedName>
</protein>
<dbReference type="Proteomes" id="UP000584642">
    <property type="component" value="Unassembled WGS sequence"/>
</dbReference>
<dbReference type="SUPFAM" id="SSF51735">
    <property type="entry name" value="NAD(P)-binding Rossmann-fold domains"/>
    <property type="match status" value="1"/>
</dbReference>
<organism evidence="2 3">
    <name type="scientific">Azospirillum oleiclasticum</name>
    <dbReference type="NCBI Taxonomy" id="2735135"/>
    <lineage>
        <taxon>Bacteria</taxon>
        <taxon>Pseudomonadati</taxon>
        <taxon>Pseudomonadota</taxon>
        <taxon>Alphaproteobacteria</taxon>
        <taxon>Rhodospirillales</taxon>
        <taxon>Azospirillaceae</taxon>
        <taxon>Azospirillum</taxon>
    </lineage>
</organism>
<keyword evidence="3" id="KW-1185">Reference proteome</keyword>
<gene>
    <name evidence="2" type="ORF">HND93_34725</name>
</gene>
<dbReference type="InterPro" id="IPR001509">
    <property type="entry name" value="Epimerase_deHydtase"/>
</dbReference>
<proteinExistence type="predicted"/>
<dbReference type="Gene3D" id="3.90.25.10">
    <property type="entry name" value="UDP-galactose 4-epimerase, domain 1"/>
    <property type="match status" value="1"/>
</dbReference>
<dbReference type="PANTHER" id="PTHR43238">
    <property type="entry name" value="GDP-L-FUCOSE SYNTHASE"/>
    <property type="match status" value="1"/>
</dbReference>
<feature type="domain" description="NAD-dependent epimerase/dehydratase" evidence="1">
    <location>
        <begin position="15"/>
        <end position="247"/>
    </location>
</feature>
<reference evidence="2 3" key="1">
    <citation type="submission" date="2020-05" db="EMBL/GenBank/DDBJ databases">
        <title>Azospirillum oleiclasticum sp. nov, a nitrogen-fixing and heavy crude oil-emulsifying bacterium isolated from the crude oil of Yumen Oilfield.</title>
        <authorList>
            <person name="Wu D."/>
            <person name="Cai M."/>
            <person name="Zhang X."/>
        </authorList>
    </citation>
    <scope>NUCLEOTIDE SEQUENCE [LARGE SCALE GENOMIC DNA]</scope>
    <source>
        <strain evidence="2 3">ROY-1-1-2</strain>
    </source>
</reference>
<accession>A0ABX2TKW5</accession>
<name>A0ABX2TKW5_9PROT</name>
<comment type="caution">
    <text evidence="2">The sequence shown here is derived from an EMBL/GenBank/DDBJ whole genome shotgun (WGS) entry which is preliminary data.</text>
</comment>
<dbReference type="Gene3D" id="3.40.50.720">
    <property type="entry name" value="NAD(P)-binding Rossmann-like Domain"/>
    <property type="match status" value="1"/>
</dbReference>
<dbReference type="RefSeq" id="WP_180286660.1">
    <property type="nucleotide sequence ID" value="NZ_JABFDB010000046.1"/>
</dbReference>
<dbReference type="InterPro" id="IPR036291">
    <property type="entry name" value="NAD(P)-bd_dom_sf"/>
</dbReference>
<evidence type="ECO:0000313" key="2">
    <source>
        <dbReference type="EMBL" id="NYZ24886.1"/>
    </source>
</evidence>
<evidence type="ECO:0000313" key="3">
    <source>
        <dbReference type="Proteomes" id="UP000584642"/>
    </source>
</evidence>
<dbReference type="EMBL" id="JABFDB010000046">
    <property type="protein sequence ID" value="NYZ24886.1"/>
    <property type="molecule type" value="Genomic_DNA"/>
</dbReference>
<evidence type="ECO:0000259" key="1">
    <source>
        <dbReference type="Pfam" id="PF01370"/>
    </source>
</evidence>
<sequence>MLPETVSAGLRGRNMVITGGTGLIGRQIVKLLCDAGAHVNCVSLDRIEVDPRARHTLADLCDFQTCKDLTHGMDDVLHVAGIKGSVEVTKSKPASFFVPLLMMNTNMLEAARVNKVQRLVYTSSIGAYEAAEVFVESDEIETGPPMDMFPGWAKRMAEMQIRAYAQQYGLDHFAVVRPCNVYGPGDNFDPENAMVIPTLMAKVRRGDNPVQVWGDGSAIRDFAYSRDVAEGVILALVKGTGGRPVNLASGTGVSIRELVETFQKVVPFEAWFDTDKPGGFPRRVMDISRARRLLGYHPSTSLEQGLRETWAWYLTNADEHERKVNYFREA</sequence>